<feature type="region of interest" description="Disordered" evidence="5">
    <location>
        <begin position="672"/>
        <end position="691"/>
    </location>
</feature>
<dbReference type="GO" id="GO:0005634">
    <property type="term" value="C:nucleus"/>
    <property type="evidence" value="ECO:0007669"/>
    <property type="project" value="TreeGrafter"/>
</dbReference>
<reference evidence="7" key="1">
    <citation type="submission" date="2011-02" db="EMBL/GenBank/DDBJ databases">
        <authorList>
            <person name="Aslett M."/>
        </authorList>
    </citation>
    <scope>NUCLEOTIDE SEQUENCE</scope>
    <source>
        <strain evidence="7">Liverpool</strain>
    </source>
</reference>
<dbReference type="Gene3D" id="3.40.50.300">
    <property type="entry name" value="P-loop containing nucleotide triphosphate hydrolases"/>
    <property type="match status" value="1"/>
</dbReference>
<proteinExistence type="inferred from homology"/>
<dbReference type="GO" id="GO:1902975">
    <property type="term" value="P:mitotic DNA replication initiation"/>
    <property type="evidence" value="ECO:0007669"/>
    <property type="project" value="TreeGrafter"/>
</dbReference>
<keyword evidence="3 4" id="KW-0238">DNA-binding</keyword>
<feature type="compositionally biased region" description="Basic and acidic residues" evidence="5">
    <location>
        <begin position="672"/>
        <end position="683"/>
    </location>
</feature>
<dbReference type="PANTHER" id="PTHR11630:SF46">
    <property type="entry name" value="DNA REPLICATION LICENSING FACTOR MCM3-RELATED"/>
    <property type="match status" value="1"/>
</dbReference>
<dbReference type="GeneID" id="13440944"/>
<dbReference type="Gene3D" id="2.40.50.140">
    <property type="entry name" value="Nucleic acid-binding proteins"/>
    <property type="match status" value="1"/>
</dbReference>
<feature type="region of interest" description="Disordered" evidence="5">
    <location>
        <begin position="951"/>
        <end position="979"/>
    </location>
</feature>
<dbReference type="Proteomes" id="UP000007494">
    <property type="component" value="Chromosome XI"/>
</dbReference>
<dbReference type="InParanoid" id="F0VP85"/>
<dbReference type="GO" id="GO:0003697">
    <property type="term" value="F:single-stranded DNA binding"/>
    <property type="evidence" value="ECO:0007669"/>
    <property type="project" value="TreeGrafter"/>
</dbReference>
<dbReference type="InterPro" id="IPR012340">
    <property type="entry name" value="NA-bd_OB-fold"/>
</dbReference>
<dbReference type="InterPro" id="IPR027417">
    <property type="entry name" value="P-loop_NTPase"/>
</dbReference>
<accession>F0VP85</accession>
<keyword evidence="2 4" id="KW-0067">ATP-binding</keyword>
<keyword evidence="1 4" id="KW-0547">Nucleotide-binding</keyword>
<evidence type="ECO:0000256" key="3">
    <source>
        <dbReference type="ARBA" id="ARBA00023125"/>
    </source>
</evidence>
<evidence type="ECO:0000313" key="8">
    <source>
        <dbReference type="EMBL" id="CEL70270.1"/>
    </source>
</evidence>
<dbReference type="GO" id="GO:0006271">
    <property type="term" value="P:DNA strand elongation involved in DNA replication"/>
    <property type="evidence" value="ECO:0007669"/>
    <property type="project" value="TreeGrafter"/>
</dbReference>
<dbReference type="InterPro" id="IPR001208">
    <property type="entry name" value="MCM_dom"/>
</dbReference>
<protein>
    <submittedName>
        <fullName evidence="8">DNA replication licensing factor, putative</fullName>
    </submittedName>
    <submittedName>
        <fullName evidence="7">Putative DNA replication licensing factor</fullName>
    </submittedName>
</protein>
<reference evidence="7" key="2">
    <citation type="submission" date="2011-03" db="EMBL/GenBank/DDBJ databases">
        <title>Comparative genomics and transcriptomics of Neospora caninum and Toxoplasma gondii.</title>
        <authorList>
            <person name="Reid A.J."/>
            <person name="Sohal A."/>
            <person name="Harris D."/>
            <person name="Quail M."/>
            <person name="Sanders M."/>
            <person name="Berriman M."/>
            <person name="Wastling J.M."/>
            <person name="Pain A."/>
        </authorList>
    </citation>
    <scope>NUCLEOTIDE SEQUENCE</scope>
    <source>
        <strain evidence="7">Liverpool</strain>
    </source>
</reference>
<evidence type="ECO:0000256" key="2">
    <source>
        <dbReference type="ARBA" id="ARBA00022840"/>
    </source>
</evidence>
<evidence type="ECO:0000313" key="9">
    <source>
        <dbReference type="Proteomes" id="UP000007494"/>
    </source>
</evidence>
<feature type="compositionally biased region" description="Acidic residues" evidence="5">
    <location>
        <begin position="849"/>
        <end position="872"/>
    </location>
</feature>
<dbReference type="SUPFAM" id="SSF50249">
    <property type="entry name" value="Nucleic acid-binding proteins"/>
    <property type="match status" value="1"/>
</dbReference>
<dbReference type="GO" id="GO:0042555">
    <property type="term" value="C:MCM complex"/>
    <property type="evidence" value="ECO:0007669"/>
    <property type="project" value="TreeGrafter"/>
</dbReference>
<dbReference type="EMBL" id="LN714486">
    <property type="protein sequence ID" value="CEL70270.1"/>
    <property type="molecule type" value="Genomic_DNA"/>
</dbReference>
<gene>
    <name evidence="8" type="ORF">BN1204_059560</name>
    <name evidence="7" type="ORF">NCLIV_059560</name>
</gene>
<dbReference type="SMART" id="SM00382">
    <property type="entry name" value="AAA"/>
    <property type="match status" value="1"/>
</dbReference>
<feature type="domain" description="MCM C-terminal AAA(+) ATPase" evidence="6">
    <location>
        <begin position="439"/>
        <end position="644"/>
    </location>
</feature>
<dbReference type="InterPro" id="IPR033762">
    <property type="entry name" value="MCM_OB"/>
</dbReference>
<dbReference type="RefSeq" id="XP_003885559.1">
    <property type="nucleotide sequence ID" value="XM_003885510.1"/>
</dbReference>
<evidence type="ECO:0000256" key="1">
    <source>
        <dbReference type="ARBA" id="ARBA00022741"/>
    </source>
</evidence>
<dbReference type="GO" id="GO:0017116">
    <property type="term" value="F:single-stranded DNA helicase activity"/>
    <property type="evidence" value="ECO:0007669"/>
    <property type="project" value="TreeGrafter"/>
</dbReference>
<evidence type="ECO:0000313" key="7">
    <source>
        <dbReference type="EMBL" id="CBZ55531.1"/>
    </source>
</evidence>
<dbReference type="AlphaFoldDB" id="F0VP85"/>
<reference evidence="9" key="3">
    <citation type="journal article" date="2012" name="PLoS Pathog.">
        <title>Comparative genomics of the apicomplexan parasites Toxoplasma gondii and Neospora caninum: Coccidia differing in host range and transmission strategy.</title>
        <authorList>
            <person name="Reid A.J."/>
            <person name="Vermont S.J."/>
            <person name="Cotton J.A."/>
            <person name="Harris D."/>
            <person name="Hill-Cawthorne G.A."/>
            <person name="Konen-Waisman S."/>
            <person name="Latham S.M."/>
            <person name="Mourier T."/>
            <person name="Norton R."/>
            <person name="Quail M.A."/>
            <person name="Sanders M."/>
            <person name="Shanmugam D."/>
            <person name="Sohal A."/>
            <person name="Wasmuth J.D."/>
            <person name="Brunk B."/>
            <person name="Grigg M.E."/>
            <person name="Howard J.C."/>
            <person name="Parkinson J."/>
            <person name="Roos D.S."/>
            <person name="Trees A.J."/>
            <person name="Berriman M."/>
            <person name="Pain A."/>
            <person name="Wastling J.M."/>
        </authorList>
    </citation>
    <scope>NUCLEOTIDE SEQUENCE [LARGE SCALE GENOMIC DNA]</scope>
    <source>
        <strain evidence="9">Liverpool</strain>
    </source>
</reference>
<dbReference type="PANTHER" id="PTHR11630">
    <property type="entry name" value="DNA REPLICATION LICENSING FACTOR MCM FAMILY MEMBER"/>
    <property type="match status" value="1"/>
</dbReference>
<dbReference type="Gene3D" id="2.20.28.10">
    <property type="match status" value="1"/>
</dbReference>
<dbReference type="FunCoup" id="F0VP85">
    <property type="interactions" value="452"/>
</dbReference>
<organism evidence="7 9">
    <name type="scientific">Neospora caninum (strain Liverpool)</name>
    <dbReference type="NCBI Taxonomy" id="572307"/>
    <lineage>
        <taxon>Eukaryota</taxon>
        <taxon>Sar</taxon>
        <taxon>Alveolata</taxon>
        <taxon>Apicomplexa</taxon>
        <taxon>Conoidasida</taxon>
        <taxon>Coccidia</taxon>
        <taxon>Eucoccidiorida</taxon>
        <taxon>Eimeriorina</taxon>
        <taxon>Sarcocystidae</taxon>
        <taxon>Neospora</taxon>
    </lineage>
</organism>
<dbReference type="InterPro" id="IPR003593">
    <property type="entry name" value="AAA+_ATPase"/>
</dbReference>
<dbReference type="VEuPathDB" id="ToxoDB:NCLIV_059560"/>
<evidence type="ECO:0000259" key="6">
    <source>
        <dbReference type="PROSITE" id="PS50051"/>
    </source>
</evidence>
<dbReference type="GO" id="GO:0000727">
    <property type="term" value="P:double-strand break repair via break-induced replication"/>
    <property type="evidence" value="ECO:0007669"/>
    <property type="project" value="TreeGrafter"/>
</dbReference>
<dbReference type="eggNOG" id="KOG0479">
    <property type="taxonomic scope" value="Eukaryota"/>
</dbReference>
<dbReference type="OrthoDB" id="1882346at2759"/>
<dbReference type="OMA" id="NVYPQED"/>
<feature type="region of interest" description="Disordered" evidence="5">
    <location>
        <begin position="1"/>
        <end position="39"/>
    </location>
</feature>
<feature type="region of interest" description="Disordered" evidence="5">
    <location>
        <begin position="736"/>
        <end position="757"/>
    </location>
</feature>
<evidence type="ECO:0000256" key="4">
    <source>
        <dbReference type="RuleBase" id="RU004070"/>
    </source>
</evidence>
<dbReference type="Pfam" id="PF17855">
    <property type="entry name" value="MCM_lid"/>
    <property type="match status" value="1"/>
</dbReference>
<dbReference type="Pfam" id="PF00493">
    <property type="entry name" value="MCM"/>
    <property type="match status" value="1"/>
</dbReference>
<dbReference type="InterPro" id="IPR041562">
    <property type="entry name" value="MCM_lid"/>
</dbReference>
<dbReference type="InterPro" id="IPR031327">
    <property type="entry name" value="MCM"/>
</dbReference>
<dbReference type="SMART" id="SM00350">
    <property type="entry name" value="MCM"/>
    <property type="match status" value="1"/>
</dbReference>
<dbReference type="Pfam" id="PF17207">
    <property type="entry name" value="MCM_OB"/>
    <property type="match status" value="1"/>
</dbReference>
<name>F0VP85_NEOCL</name>
<reference evidence="8" key="4">
    <citation type="journal article" date="2015" name="PLoS ONE">
        <title>Comprehensive Evaluation of Toxoplasma gondii VEG and Neospora caninum LIV Genomes with Tachyzoite Stage Transcriptome and Proteome Defines Novel Transcript Features.</title>
        <authorList>
            <person name="Ramaprasad A."/>
            <person name="Mourier T."/>
            <person name="Naeem R."/>
            <person name="Malas T.B."/>
            <person name="Moussa E."/>
            <person name="Panigrahi A."/>
            <person name="Vermont S.J."/>
            <person name="Otto T.D."/>
            <person name="Wastling J."/>
            <person name="Pain A."/>
        </authorList>
    </citation>
    <scope>NUCLEOTIDE SEQUENCE</scope>
    <source>
        <strain evidence="8">Liverpool</strain>
    </source>
</reference>
<sequence length="1062" mass="116327">MAAYVADDFDRPGAGGPGGADATEGGEEDITMTMSGHHGMMGETLEFQTSSMRRRGQGLAKQGGLRSRVISTMSEGGLESAEGALVNYEEEVKLQRQLGEESNLERGRRMKDLSNAFKRDLESVPAVRQQLDILQNRAAAIVSGLESSTSHEQGGDDDGALAGSAESCNQRLQLSISLLVQMADAASFYEHPLIRNPCFAIPALETAVQEVWRERGALGPAPRVGILGWLGHDHVTPRGLNSGKVNRLVCVEGVVNRCTAVQPKLSRAVYVNEVQGGQALPGQDESADEGQERQVYVRAFYDVTNLDKDIRDTQPPPERDPTGVRVNRQELGYSYFKNVQRFFVQEAPETAPTGQLPRYVEVLVEEDLCDKVKCGDRVRVWGVYRPRMGTTNGTSSGLVKPFLIANNIQVLTVAARASLMRNLPSDLENLRTFARRPDILSVLTRSFAPSICGHELVKRGLLLQLAGGVERVSNVHRIRGDIHVLLVGDPSAGKSQLLRFVLNLIPGSVSATGRGSSGVGLTAAIVTDQETGERRVEGGAMVMADRSVVCIDEFDKMLAGDRVAIHEVMEQQTVTVAKAGIHTTLNARCSVLAAANPLYGCWADDMDYKQQLTFEDSLMSRFDLIFIVRDSATTAEDERLATAVLRNVTEKAKPVAASGEERRTLENCQVQPHRDMAQEPTGRDEEEEEGSTKIFCQRNEMAYLDKAGREHEVLTTDFLKKYIQYVRRCRYEEDEEDESSAVPVGLEDKKAEAKGPQLSDDAAQAIIKFYSDIRDRCFGQGVGTGAREFDKSGNAGFNGGAMLRPVTARTLEAVVRLATAHAKLKMQKWVTPDDVRVAKGMMLYTLFGEEPDDEEDSDSDSEEESEDEDEEFVAPRSLRRPANKRTDDVDVEDASEAAAEKGRSKRWREDALRGVLAFRPPLGGTCLFTCILCSLGTRDEIANQMQSLDLSADASKKKRRTRAQAGAKKAPAGSSGGVEKLAEVHDQAKRKDSIHQWIISSLQANEDGSGVEVTQLFALVAEKAKAAGMSGFTEAEMRQELAELDSRDSAPLLFHGSRVYEC</sequence>
<dbReference type="PROSITE" id="PS50051">
    <property type="entry name" value="MCM_2"/>
    <property type="match status" value="1"/>
</dbReference>
<feature type="region of interest" description="Disordered" evidence="5">
    <location>
        <begin position="847"/>
        <end position="905"/>
    </location>
</feature>
<keyword evidence="9" id="KW-1185">Reference proteome</keyword>
<dbReference type="PRINTS" id="PR01657">
    <property type="entry name" value="MCMFAMILY"/>
</dbReference>
<dbReference type="EMBL" id="FR823392">
    <property type="protein sequence ID" value="CBZ55531.1"/>
    <property type="molecule type" value="Genomic_DNA"/>
</dbReference>
<evidence type="ECO:0000256" key="5">
    <source>
        <dbReference type="SAM" id="MobiDB-lite"/>
    </source>
</evidence>
<dbReference type="GO" id="GO:0005524">
    <property type="term" value="F:ATP binding"/>
    <property type="evidence" value="ECO:0007669"/>
    <property type="project" value="UniProtKB-KW"/>
</dbReference>
<dbReference type="SUPFAM" id="SSF52540">
    <property type="entry name" value="P-loop containing nucleoside triphosphate hydrolases"/>
    <property type="match status" value="1"/>
</dbReference>
<comment type="similarity">
    <text evidence="4">Belongs to the MCM family.</text>
</comment>